<evidence type="ECO:0000313" key="4">
    <source>
        <dbReference type="Proteomes" id="UP001166286"/>
    </source>
</evidence>
<feature type="compositionally biased region" description="Basic and acidic residues" evidence="1">
    <location>
        <begin position="22"/>
        <end position="49"/>
    </location>
</feature>
<sequence length="93" mass="10617">MVFGWLAAATMAGVGLGVAQGNERRREETRVKERKEDQRERQIARERAENPALRAGTKEWVARQTLGNKIGERETMAKLDKRRAEGWVPRGGW</sequence>
<proteinExistence type="predicted"/>
<accession>A0AA39R198</accession>
<keyword evidence="2" id="KW-0732">Signal</keyword>
<feature type="chain" id="PRO_5041433024" evidence="2">
    <location>
        <begin position="22"/>
        <end position="93"/>
    </location>
</feature>
<evidence type="ECO:0000313" key="3">
    <source>
        <dbReference type="EMBL" id="KAK0513067.1"/>
    </source>
</evidence>
<gene>
    <name evidence="3" type="ORF">JMJ35_004053</name>
</gene>
<organism evidence="3 4">
    <name type="scientific">Cladonia borealis</name>
    <dbReference type="NCBI Taxonomy" id="184061"/>
    <lineage>
        <taxon>Eukaryota</taxon>
        <taxon>Fungi</taxon>
        <taxon>Dikarya</taxon>
        <taxon>Ascomycota</taxon>
        <taxon>Pezizomycotina</taxon>
        <taxon>Lecanoromycetes</taxon>
        <taxon>OSLEUM clade</taxon>
        <taxon>Lecanoromycetidae</taxon>
        <taxon>Lecanorales</taxon>
        <taxon>Lecanorineae</taxon>
        <taxon>Cladoniaceae</taxon>
        <taxon>Cladonia</taxon>
    </lineage>
</organism>
<reference evidence="3" key="1">
    <citation type="submission" date="2023-03" db="EMBL/GenBank/DDBJ databases">
        <title>Complete genome of Cladonia borealis.</title>
        <authorList>
            <person name="Park H."/>
        </authorList>
    </citation>
    <scope>NUCLEOTIDE SEQUENCE</scope>
    <source>
        <strain evidence="3">ANT050790</strain>
    </source>
</reference>
<feature type="region of interest" description="Disordered" evidence="1">
    <location>
        <begin position="20"/>
        <end position="51"/>
    </location>
</feature>
<protein>
    <submittedName>
        <fullName evidence="3">Uncharacterized protein</fullName>
    </submittedName>
</protein>
<evidence type="ECO:0000256" key="2">
    <source>
        <dbReference type="SAM" id="SignalP"/>
    </source>
</evidence>
<dbReference type="AlphaFoldDB" id="A0AA39R198"/>
<comment type="caution">
    <text evidence="3">The sequence shown here is derived from an EMBL/GenBank/DDBJ whole genome shotgun (WGS) entry which is preliminary data.</text>
</comment>
<keyword evidence="4" id="KW-1185">Reference proteome</keyword>
<evidence type="ECO:0000256" key="1">
    <source>
        <dbReference type="SAM" id="MobiDB-lite"/>
    </source>
</evidence>
<feature type="signal peptide" evidence="2">
    <location>
        <begin position="1"/>
        <end position="21"/>
    </location>
</feature>
<dbReference type="Proteomes" id="UP001166286">
    <property type="component" value="Unassembled WGS sequence"/>
</dbReference>
<name>A0AA39R198_9LECA</name>
<dbReference type="EMBL" id="JAFEKC020000008">
    <property type="protein sequence ID" value="KAK0513067.1"/>
    <property type="molecule type" value="Genomic_DNA"/>
</dbReference>